<dbReference type="GO" id="GO:0003924">
    <property type="term" value="F:GTPase activity"/>
    <property type="evidence" value="ECO:0007669"/>
    <property type="project" value="InterPro"/>
</dbReference>
<evidence type="ECO:0000256" key="6">
    <source>
        <dbReference type="HAMAP-Rule" id="MF_01946"/>
    </source>
</evidence>
<feature type="binding site" evidence="6">
    <location>
        <position position="142"/>
    </location>
    <ligand>
        <name>GTP</name>
        <dbReference type="ChEBI" id="CHEBI:37565"/>
    </ligand>
</feature>
<dbReference type="CDD" id="cd02202">
    <property type="entry name" value="CetZ_tubulin-like"/>
    <property type="match status" value="1"/>
</dbReference>
<proteinExistence type="inferred from homology"/>
<keyword evidence="9" id="KW-0132">Cell division</keyword>
<dbReference type="InterPro" id="IPR048737">
    <property type="entry name" value="CetZ_C"/>
</dbReference>
<dbReference type="GO" id="GO:0051301">
    <property type="term" value="P:cell division"/>
    <property type="evidence" value="ECO:0007669"/>
    <property type="project" value="UniProtKB-KW"/>
</dbReference>
<dbReference type="PROSITE" id="PS00227">
    <property type="entry name" value="TUBULIN"/>
    <property type="match status" value="1"/>
</dbReference>
<dbReference type="Gene3D" id="3.30.1330.20">
    <property type="entry name" value="Tubulin/FtsZ, C-terminal domain"/>
    <property type="match status" value="1"/>
</dbReference>
<dbReference type="InterPro" id="IPR003008">
    <property type="entry name" value="Tubulin_FtsZ_GTPase"/>
</dbReference>
<keyword evidence="3 6" id="KW-0547">Nucleotide-binding</keyword>
<keyword evidence="5 6" id="KW-0342">GTP-binding</keyword>
<keyword evidence="2 6" id="KW-0963">Cytoplasm</keyword>
<comment type="subcellular location">
    <subcellularLocation>
        <location evidence="6">Cytoplasm</location>
    </subcellularLocation>
</comment>
<dbReference type="InterPro" id="IPR037103">
    <property type="entry name" value="Tubulin/FtsZ-like_C"/>
</dbReference>
<evidence type="ECO:0000313" key="9">
    <source>
        <dbReference type="EMBL" id="TKR25263.1"/>
    </source>
</evidence>
<feature type="binding site" evidence="6">
    <location>
        <position position="169"/>
    </location>
    <ligand>
        <name>GTP</name>
        <dbReference type="ChEBI" id="CHEBI:37565"/>
    </ligand>
</feature>
<dbReference type="GO" id="GO:0007017">
    <property type="term" value="P:microtubule-based process"/>
    <property type="evidence" value="ECO:0007669"/>
    <property type="project" value="InterPro"/>
</dbReference>
<feature type="binding site" evidence="6">
    <location>
        <begin position="10"/>
        <end position="14"/>
    </location>
    <ligand>
        <name>GTP</name>
        <dbReference type="ChEBI" id="CHEBI:37565"/>
    </ligand>
</feature>
<reference evidence="9 10" key="1">
    <citation type="submission" date="2019-04" db="EMBL/GenBank/DDBJ databases">
        <title>Natronomonas sp. F20-122 a newhaloarchaeon isolated from a saline saltern of Isla Bacuta, Huelva, Spain.</title>
        <authorList>
            <person name="Duran-Viseras A."/>
            <person name="Sanchez-Porro C."/>
            <person name="Ventosa A."/>
        </authorList>
    </citation>
    <scope>NUCLEOTIDE SEQUENCE [LARGE SCALE GENOMIC DNA]</scope>
    <source>
        <strain evidence="9 10">F20-122</strain>
    </source>
</reference>
<sequence length="391" mass="40949">MKLAIVGVGQAGGKILDRLLEYDATRNTGFVGHAVAVNSATTDLDGLAHVPERDRLLVGSAIVNGHGTGTDPEVGERCVREELSEIESAVGRATTSHTDAFLVIAGLGGGTGSGGAPIVAERLGEIYAEPVYGLGILPSEDEGGIYSRNAADSLQRFVAATNNVLLFDNGAAKSAGETLSGGYADINQEIATRFGTLFSAGEIDALGDDVAESVVDSSEIINTLGERGLTSIGYASEQLPQAERGGGGGLLSRFLGGDDEPEFASSGDATNRITSLTRRATLGQLTLPCERSSTSRALVIVSGPPDALNRKGIDAARRWLEETTECRAVRAGDYPLADEDRVAVLVVLSGVTDVPRIERLQQQAADSEAEAEAREATSEEKTRDLLEYDEE</sequence>
<accession>A0A4V6XUM3</accession>
<dbReference type="SUPFAM" id="SSF52490">
    <property type="entry name" value="Tubulin nucleotide-binding domain-like"/>
    <property type="match status" value="1"/>
</dbReference>
<evidence type="ECO:0000256" key="3">
    <source>
        <dbReference type="ARBA" id="ARBA00022741"/>
    </source>
</evidence>
<keyword evidence="10" id="KW-1185">Reference proteome</keyword>
<evidence type="ECO:0000256" key="1">
    <source>
        <dbReference type="ARBA" id="ARBA00006877"/>
    </source>
</evidence>
<gene>
    <name evidence="6" type="primary">cetZ</name>
    <name evidence="9" type="ORF">DM868_10885</name>
</gene>
<evidence type="ECO:0000256" key="7">
    <source>
        <dbReference type="SAM" id="MobiDB-lite"/>
    </source>
</evidence>
<dbReference type="HAMAP" id="MF_01946">
    <property type="entry name" value="CetZ"/>
    <property type="match status" value="1"/>
</dbReference>
<dbReference type="InterPro" id="IPR045061">
    <property type="entry name" value="FtsZ/CetZ"/>
</dbReference>
<dbReference type="Pfam" id="PF00091">
    <property type="entry name" value="Tubulin"/>
    <property type="match status" value="1"/>
</dbReference>
<dbReference type="Proteomes" id="UP000308037">
    <property type="component" value="Unassembled WGS sequence"/>
</dbReference>
<evidence type="ECO:0000256" key="2">
    <source>
        <dbReference type="ARBA" id="ARBA00022490"/>
    </source>
</evidence>
<dbReference type="GO" id="GO:0008360">
    <property type="term" value="P:regulation of cell shape"/>
    <property type="evidence" value="ECO:0007669"/>
    <property type="project" value="UniProtKB-UniRule"/>
</dbReference>
<dbReference type="InterPro" id="IPR036525">
    <property type="entry name" value="Tubulin/FtsZ_GTPase_sf"/>
</dbReference>
<dbReference type="GO" id="GO:0005525">
    <property type="term" value="F:GTP binding"/>
    <property type="evidence" value="ECO:0007669"/>
    <property type="project" value="UniProtKB-UniRule"/>
</dbReference>
<protein>
    <recommendedName>
        <fullName evidence="6">Tubulin-like protein CetZ</fullName>
    </recommendedName>
</protein>
<feature type="binding site" evidence="6">
    <location>
        <position position="187"/>
    </location>
    <ligand>
        <name>GTP</name>
        <dbReference type="ChEBI" id="CHEBI:37565"/>
    </ligand>
</feature>
<dbReference type="EMBL" id="QKNX01000004">
    <property type="protein sequence ID" value="TKR25263.1"/>
    <property type="molecule type" value="Genomic_DNA"/>
</dbReference>
<dbReference type="SMART" id="SM00864">
    <property type="entry name" value="Tubulin"/>
    <property type="match status" value="1"/>
</dbReference>
<feature type="compositionally biased region" description="Basic and acidic residues" evidence="7">
    <location>
        <begin position="371"/>
        <end position="391"/>
    </location>
</feature>
<evidence type="ECO:0000313" key="10">
    <source>
        <dbReference type="Proteomes" id="UP000308037"/>
    </source>
</evidence>
<feature type="region of interest" description="Disordered" evidence="7">
    <location>
        <begin position="361"/>
        <end position="391"/>
    </location>
</feature>
<evidence type="ECO:0000259" key="8">
    <source>
        <dbReference type="SMART" id="SM00864"/>
    </source>
</evidence>
<dbReference type="Pfam" id="PF21011">
    <property type="entry name" value="CetZ_C"/>
    <property type="match status" value="1"/>
</dbReference>
<evidence type="ECO:0000256" key="5">
    <source>
        <dbReference type="ARBA" id="ARBA00023134"/>
    </source>
</evidence>
<dbReference type="RefSeq" id="WP_137276902.1">
    <property type="nucleotide sequence ID" value="NZ_QKNX01000004.1"/>
</dbReference>
<dbReference type="GO" id="GO:0005874">
    <property type="term" value="C:microtubule"/>
    <property type="evidence" value="ECO:0007669"/>
    <property type="project" value="InterPro"/>
</dbReference>
<dbReference type="AlphaFoldDB" id="A0A4V6XUM3"/>
<comment type="caution">
    <text evidence="9">The sequence shown here is derived from an EMBL/GenBank/DDBJ whole genome shotgun (WGS) entry which is preliminary data.</text>
</comment>
<comment type="similarity">
    <text evidence="1 6">Belongs to the CetZ family.</text>
</comment>
<dbReference type="PANTHER" id="PTHR30314">
    <property type="entry name" value="CELL DIVISION PROTEIN FTSZ-RELATED"/>
    <property type="match status" value="1"/>
</dbReference>
<organism evidence="9 10">
    <name type="scientific">Natronomonas salsuginis</name>
    <dbReference type="NCBI Taxonomy" id="2217661"/>
    <lineage>
        <taxon>Archaea</taxon>
        <taxon>Methanobacteriati</taxon>
        <taxon>Methanobacteriota</taxon>
        <taxon>Stenosarchaea group</taxon>
        <taxon>Halobacteria</taxon>
        <taxon>Halobacteriales</taxon>
        <taxon>Natronomonadaceae</taxon>
        <taxon>Natronomonas</taxon>
    </lineage>
</organism>
<dbReference type="PANTHER" id="PTHR30314:SF10">
    <property type="entry name" value="TUBULIN-LIKE PROTEIN CETZ"/>
    <property type="match status" value="1"/>
</dbReference>
<dbReference type="InterPro" id="IPR017975">
    <property type="entry name" value="Tubulin_CS"/>
</dbReference>
<dbReference type="GO" id="GO:0005737">
    <property type="term" value="C:cytoplasm"/>
    <property type="evidence" value="ECO:0007669"/>
    <property type="project" value="UniProtKB-SubCell"/>
</dbReference>
<comment type="function">
    <text evidence="6">Involved in cell shape control.</text>
</comment>
<dbReference type="OrthoDB" id="329751at2157"/>
<dbReference type="Gene3D" id="3.40.50.1440">
    <property type="entry name" value="Tubulin/FtsZ, GTPase domain"/>
    <property type="match status" value="1"/>
</dbReference>
<dbReference type="GO" id="GO:0032153">
    <property type="term" value="C:cell division site"/>
    <property type="evidence" value="ECO:0007669"/>
    <property type="project" value="TreeGrafter"/>
</dbReference>
<keyword evidence="4 6" id="KW-0133">Cell shape</keyword>
<evidence type="ECO:0000256" key="4">
    <source>
        <dbReference type="ARBA" id="ARBA00022960"/>
    </source>
</evidence>
<feature type="domain" description="Tubulin/FtsZ GTPase" evidence="8">
    <location>
        <begin position="2"/>
        <end position="205"/>
    </location>
</feature>
<keyword evidence="9" id="KW-0131">Cell cycle</keyword>
<feature type="binding site" evidence="6">
    <location>
        <begin position="110"/>
        <end position="112"/>
    </location>
    <ligand>
        <name>GTP</name>
        <dbReference type="ChEBI" id="CHEBI:37565"/>
    </ligand>
</feature>
<dbReference type="InterPro" id="IPR032907">
    <property type="entry name" value="CetZ"/>
</dbReference>
<name>A0A4V6XUM3_9EURY</name>